<evidence type="ECO:0000313" key="3">
    <source>
        <dbReference type="Proteomes" id="UP000479000"/>
    </source>
</evidence>
<dbReference type="AlphaFoldDB" id="A0A6H5HKH1"/>
<feature type="compositionally biased region" description="Low complexity" evidence="1">
    <location>
        <begin position="211"/>
        <end position="221"/>
    </location>
</feature>
<reference evidence="2 3" key="1">
    <citation type="submission" date="2020-02" db="EMBL/GenBank/DDBJ databases">
        <authorList>
            <person name="Ferguson B K."/>
        </authorList>
    </citation>
    <scope>NUCLEOTIDE SEQUENCE [LARGE SCALE GENOMIC DNA]</scope>
</reference>
<evidence type="ECO:0000313" key="2">
    <source>
        <dbReference type="EMBL" id="CAB0018564.1"/>
    </source>
</evidence>
<dbReference type="EMBL" id="CADCXU010032995">
    <property type="protein sequence ID" value="CAB0018564.1"/>
    <property type="molecule type" value="Genomic_DNA"/>
</dbReference>
<sequence>MEVLCVIYAPLVDFGTIRILPIKYSQMVIRCGKISRISDEWIGVGSRTEYTSSISVTRYCASTGVSTTGLLRTYTKASEPKAVESEEWKSRRAESVRVGSVQIFQVRRRRQRGRFLDLTLTRLGGPAAPQQADPRGQNPFLVRRQFRNVQSPQNLMGGSRHGFFRFGRFLNFGSPTSQQFGDDGEFLFGRQRRRQVEPAQNLPGGSGGSAYSGRAPPNDLEPLPPPVPPAVVRRSIASERRSSAFAAGIRTGARRLMFVPAIRST</sequence>
<protein>
    <submittedName>
        <fullName evidence="2">Uncharacterized protein</fullName>
    </submittedName>
</protein>
<feature type="region of interest" description="Disordered" evidence="1">
    <location>
        <begin position="195"/>
        <end position="230"/>
    </location>
</feature>
<name>A0A6H5HKH1_9HEMI</name>
<dbReference type="Proteomes" id="UP000479000">
    <property type="component" value="Unassembled WGS sequence"/>
</dbReference>
<proteinExistence type="predicted"/>
<organism evidence="2 3">
    <name type="scientific">Nesidiocoris tenuis</name>
    <dbReference type="NCBI Taxonomy" id="355587"/>
    <lineage>
        <taxon>Eukaryota</taxon>
        <taxon>Metazoa</taxon>
        <taxon>Ecdysozoa</taxon>
        <taxon>Arthropoda</taxon>
        <taxon>Hexapoda</taxon>
        <taxon>Insecta</taxon>
        <taxon>Pterygota</taxon>
        <taxon>Neoptera</taxon>
        <taxon>Paraneoptera</taxon>
        <taxon>Hemiptera</taxon>
        <taxon>Heteroptera</taxon>
        <taxon>Panheteroptera</taxon>
        <taxon>Cimicomorpha</taxon>
        <taxon>Miridae</taxon>
        <taxon>Dicyphina</taxon>
        <taxon>Nesidiocoris</taxon>
    </lineage>
</organism>
<evidence type="ECO:0000256" key="1">
    <source>
        <dbReference type="SAM" id="MobiDB-lite"/>
    </source>
</evidence>
<accession>A0A6H5HKH1</accession>
<keyword evidence="3" id="KW-1185">Reference proteome</keyword>
<gene>
    <name evidence="2" type="ORF">NTEN_LOCUS22401</name>
</gene>